<dbReference type="CDD" id="cd07941">
    <property type="entry name" value="DRE_TIM_LeuA3"/>
    <property type="match status" value="1"/>
</dbReference>
<dbReference type="Pfam" id="PF00682">
    <property type="entry name" value="HMGL-like"/>
    <property type="match status" value="1"/>
</dbReference>
<dbReference type="InterPro" id="IPR002034">
    <property type="entry name" value="AIPM/Hcit_synth_CS"/>
</dbReference>
<proteinExistence type="inferred from homology"/>
<dbReference type="Gene3D" id="3.20.20.70">
    <property type="entry name" value="Aldolase class I"/>
    <property type="match status" value="1"/>
</dbReference>
<evidence type="ECO:0000256" key="9">
    <source>
        <dbReference type="RuleBase" id="RU003523"/>
    </source>
</evidence>
<dbReference type="InterPro" id="IPR013709">
    <property type="entry name" value="2-isopropylmalate_synth_dimer"/>
</dbReference>
<dbReference type="PROSITE" id="PS00815">
    <property type="entry name" value="AIPM_HOMOCIT_SYNTH_1"/>
    <property type="match status" value="1"/>
</dbReference>
<dbReference type="Pfam" id="PF22617">
    <property type="entry name" value="HCS_D2"/>
    <property type="match status" value="1"/>
</dbReference>
<evidence type="ECO:0000256" key="8">
    <source>
        <dbReference type="NCBIfam" id="TIGR00977"/>
    </source>
</evidence>
<evidence type="ECO:0000256" key="5">
    <source>
        <dbReference type="ARBA" id="ARBA00022679"/>
    </source>
</evidence>
<dbReference type="eggNOG" id="COG0119">
    <property type="taxonomic scope" value="Bacteria"/>
</dbReference>
<dbReference type="NCBIfam" id="TIGR00977">
    <property type="entry name" value="citramal_synth"/>
    <property type="match status" value="1"/>
</dbReference>
<gene>
    <name evidence="11" type="ORF">HMPREF0083_03512</name>
</gene>
<evidence type="ECO:0000256" key="4">
    <source>
        <dbReference type="ARBA" id="ARBA00022624"/>
    </source>
</evidence>
<dbReference type="PROSITE" id="PS50991">
    <property type="entry name" value="PYR_CT"/>
    <property type="match status" value="1"/>
</dbReference>
<dbReference type="InterPro" id="IPR013785">
    <property type="entry name" value="Aldolase_TIM"/>
</dbReference>
<evidence type="ECO:0000256" key="1">
    <source>
        <dbReference type="ARBA" id="ARBA00004743"/>
    </source>
</evidence>
<dbReference type="Gene3D" id="1.10.238.260">
    <property type="match status" value="1"/>
</dbReference>
<dbReference type="GO" id="GO:0003852">
    <property type="term" value="F:2-isopropylmalate synthase activity"/>
    <property type="evidence" value="ECO:0007669"/>
    <property type="project" value="InterPro"/>
</dbReference>
<comment type="pathway">
    <text evidence="1">Amino-acid biosynthesis; L-isoleucine biosynthesis; 2-oxobutanoate from pyruvate: step 1/3.</text>
</comment>
<evidence type="ECO:0000313" key="11">
    <source>
        <dbReference type="EMBL" id="ERI08407.1"/>
    </source>
</evidence>
<dbReference type="EMBL" id="AWSJ01000215">
    <property type="protein sequence ID" value="ERI08407.1"/>
    <property type="molecule type" value="Genomic_DNA"/>
</dbReference>
<dbReference type="GO" id="GO:0009097">
    <property type="term" value="P:isoleucine biosynthetic process"/>
    <property type="evidence" value="ECO:0007669"/>
    <property type="project" value="UniProtKB-UniRule"/>
</dbReference>
<dbReference type="PANTHER" id="PTHR43538:SF1">
    <property type="entry name" value="(R)-CITRAMALATE SYNTHASE"/>
    <property type="match status" value="1"/>
</dbReference>
<dbReference type="SMART" id="SM00917">
    <property type="entry name" value="LeuA_dimer"/>
    <property type="match status" value="1"/>
</dbReference>
<evidence type="ECO:0000256" key="3">
    <source>
        <dbReference type="ARBA" id="ARBA00022605"/>
    </source>
</evidence>
<dbReference type="STRING" id="649747.HMPREF0083_03512"/>
<sequence length="585" mass="65481">MIAKKVMYSYPVYDMIYFTEKNNEFRKWSRKYRERLNDGEDDKTLKAQVFIYDTTLRDGTQGEGVSLSVDDKLKIAKKLDQLGVHYIEGGWPGSNPKDMEFFLRAKELNLKHAKITAFGSTRRFGVTAEADANLNMIIESEVEAVAIFGKSWDFHVTEALGTTLEENLNMIYESVRFLKEKGLEVIYDAEHFFDGYKHNTEYALETVRRASEAGADWIALCDTNGGSLPYEISEIVARVREAVPTPIGIHCHNDSELAVANSLAAVMAGATQVQGTMNGFGERCGNANLISVIPNLQLKMGYACVPDEQLKQLTNTSRYVYEIANISPPNVQAFVGQSAFAHKGGMHVSAILKSADTYEHIKPEAVGNTRRVLVSELSGQSNLLFKAQELNLELDKNKPEGRAIIQQVKELEHQGYQYEGAEASFELLVRKGLGDYEEVFTVESFKVLMEKVGEREVMTEATVKINVNGQIIHTVAEGNGPVNALDNALRKAIETFFPNIKEMYLTDYKVRVLSEQDATASKVRVLVESTRDGRDSWSTVGVSANVIEASWEALLDSMRYALLGRHDEVEDLQPEETERQGILNH</sequence>
<dbReference type="InterPro" id="IPR000891">
    <property type="entry name" value="PYR_CT"/>
</dbReference>
<dbReference type="PANTHER" id="PTHR43538">
    <property type="entry name" value="ALPHA-IPM SYNTHASE/HOMOCITRATE SYNTHASE"/>
    <property type="match status" value="1"/>
</dbReference>
<comment type="caution">
    <text evidence="11">The sequence shown here is derived from an EMBL/GenBank/DDBJ whole genome shotgun (WGS) entry which is preliminary data.</text>
</comment>
<dbReference type="PATRIC" id="fig|649747.3.peg.3184"/>
<comment type="similarity">
    <text evidence="2 9">Belongs to the alpha-IPM synthase/homocitrate synthase family.</text>
</comment>
<keyword evidence="4" id="KW-0412">Isoleucine biosynthesis</keyword>
<protein>
    <recommendedName>
        <fullName evidence="8">Citramalate synthase</fullName>
        <ecNumber evidence="8">2.3.3.21</ecNumber>
    </recommendedName>
</protein>
<evidence type="ECO:0000256" key="2">
    <source>
        <dbReference type="ARBA" id="ARBA00006154"/>
    </source>
</evidence>
<keyword evidence="6" id="KW-0100">Branched-chain amino acid biosynthesis</keyword>
<keyword evidence="5 9" id="KW-0808">Transferase</keyword>
<organism evidence="11 12">
    <name type="scientific">Aneurinibacillus aneurinilyticus ATCC 12856</name>
    <dbReference type="NCBI Taxonomy" id="649747"/>
    <lineage>
        <taxon>Bacteria</taxon>
        <taxon>Bacillati</taxon>
        <taxon>Bacillota</taxon>
        <taxon>Bacilli</taxon>
        <taxon>Bacillales</taxon>
        <taxon>Paenibacillaceae</taxon>
        <taxon>Aneurinibacillus group</taxon>
        <taxon>Aneurinibacillus</taxon>
    </lineage>
</organism>
<keyword evidence="12" id="KW-1185">Reference proteome</keyword>
<dbReference type="UniPathway" id="UPA00047">
    <property type="reaction ID" value="UER00066"/>
</dbReference>
<evidence type="ECO:0000313" key="12">
    <source>
        <dbReference type="Proteomes" id="UP000016511"/>
    </source>
</evidence>
<dbReference type="SUPFAM" id="SSF110921">
    <property type="entry name" value="2-isopropylmalate synthase LeuA, allosteric (dimerisation) domain"/>
    <property type="match status" value="1"/>
</dbReference>
<dbReference type="AlphaFoldDB" id="U1Y8B7"/>
<evidence type="ECO:0000259" key="10">
    <source>
        <dbReference type="PROSITE" id="PS50991"/>
    </source>
</evidence>
<dbReference type="Gene3D" id="3.30.160.270">
    <property type="match status" value="1"/>
</dbReference>
<dbReference type="Proteomes" id="UP000016511">
    <property type="component" value="Unassembled WGS sequence"/>
</dbReference>
<dbReference type="HOGENOM" id="CLU_022158_7_0_9"/>
<dbReference type="EC" id="2.3.3.21" evidence="8"/>
<dbReference type="InterPro" id="IPR054691">
    <property type="entry name" value="LeuA/HCS_post-cat"/>
</dbReference>
<dbReference type="Pfam" id="PF08502">
    <property type="entry name" value="LeuA_dimer"/>
    <property type="match status" value="1"/>
</dbReference>
<comment type="catalytic activity">
    <reaction evidence="7">
        <text>pyruvate + acetyl-CoA + H2O = (3R)-citramalate + CoA + H(+)</text>
        <dbReference type="Rhea" id="RHEA:19045"/>
        <dbReference type="ChEBI" id="CHEBI:15361"/>
        <dbReference type="ChEBI" id="CHEBI:15377"/>
        <dbReference type="ChEBI" id="CHEBI:15378"/>
        <dbReference type="ChEBI" id="CHEBI:30934"/>
        <dbReference type="ChEBI" id="CHEBI:57287"/>
        <dbReference type="ChEBI" id="CHEBI:57288"/>
        <dbReference type="EC" id="2.3.3.21"/>
    </reaction>
</comment>
<evidence type="ECO:0000256" key="7">
    <source>
        <dbReference type="ARBA" id="ARBA00048263"/>
    </source>
</evidence>
<feature type="domain" description="Pyruvate carboxyltransferase" evidence="10">
    <location>
        <begin position="49"/>
        <end position="311"/>
    </location>
</feature>
<reference evidence="11 12" key="1">
    <citation type="submission" date="2013-08" db="EMBL/GenBank/DDBJ databases">
        <authorList>
            <person name="Weinstock G."/>
            <person name="Sodergren E."/>
            <person name="Wylie T."/>
            <person name="Fulton L."/>
            <person name="Fulton R."/>
            <person name="Fronick C."/>
            <person name="O'Laughlin M."/>
            <person name="Godfrey J."/>
            <person name="Miner T."/>
            <person name="Herter B."/>
            <person name="Appelbaum E."/>
            <person name="Cordes M."/>
            <person name="Lek S."/>
            <person name="Wollam A."/>
            <person name="Pepin K.H."/>
            <person name="Palsikar V.B."/>
            <person name="Mitreva M."/>
            <person name="Wilson R.K."/>
        </authorList>
    </citation>
    <scope>NUCLEOTIDE SEQUENCE [LARGE SCALE GENOMIC DNA]</scope>
    <source>
        <strain evidence="11 12">ATCC 12856</strain>
    </source>
</reference>
<dbReference type="GO" id="GO:0009098">
    <property type="term" value="P:L-leucine biosynthetic process"/>
    <property type="evidence" value="ECO:0007669"/>
    <property type="project" value="InterPro"/>
</dbReference>
<dbReference type="SUPFAM" id="SSF51569">
    <property type="entry name" value="Aldolase"/>
    <property type="match status" value="1"/>
</dbReference>
<evidence type="ECO:0000256" key="6">
    <source>
        <dbReference type="ARBA" id="ARBA00023304"/>
    </source>
</evidence>
<name>U1Y8B7_ANEAE</name>
<dbReference type="InterPro" id="IPR005675">
    <property type="entry name" value="Citramal_synthase"/>
</dbReference>
<dbReference type="InterPro" id="IPR036230">
    <property type="entry name" value="LeuA_allosteric_dom_sf"/>
</dbReference>
<dbReference type="GO" id="GO:0043714">
    <property type="term" value="F:(R)-citramalate synthase activity"/>
    <property type="evidence" value="ECO:0007669"/>
    <property type="project" value="UniProtKB-UniRule"/>
</dbReference>
<keyword evidence="3" id="KW-0028">Amino-acid biosynthesis</keyword>
<accession>U1Y8B7</accession>